<evidence type="ECO:0000313" key="2">
    <source>
        <dbReference type="Proteomes" id="UP000198756"/>
    </source>
</evidence>
<dbReference type="AlphaFoldDB" id="A0A1G5ZM87"/>
<accession>A0A1G5ZM87</accession>
<reference evidence="2" key="1">
    <citation type="submission" date="2016-10" db="EMBL/GenBank/DDBJ databases">
        <authorList>
            <person name="Varghese N."/>
            <person name="Submissions S."/>
        </authorList>
    </citation>
    <scope>NUCLEOTIDE SEQUENCE [LARGE SCALE GENOMIC DNA]</scope>
    <source>
        <strain evidence="2">DSM 22703</strain>
    </source>
</reference>
<sequence length="276" mass="31117">MNKSFKILALLVLVSCSEKEDKEKTNILEDLSYSIYTLLMDVGEEIFNPGAYYGSDLSEDGETGYWFYEPKKQIHEYDLVNLKLTAIHPFEADGPNAIPPNLNYFQALPNESFFMADFAKTGIFSLDGKQVQNLRIQLETVSGFDSEATFSLTNNIHLSPDKKKTISLPNNFTGPVEGLAVIDIETMTGTLKDISKLDLTNKYNVTFKQGNGMTRSGDFQTLQLVNNLFFIYSGSLSDIYTYDWKTDSLRQYSFPHQLVAKSKTGDFPTEVDSNEC</sequence>
<dbReference type="EMBL" id="FMXE01000047">
    <property type="protein sequence ID" value="SDA95874.1"/>
    <property type="molecule type" value="Genomic_DNA"/>
</dbReference>
<dbReference type="InterPro" id="IPR025316">
    <property type="entry name" value="DUF4221"/>
</dbReference>
<dbReference type="Proteomes" id="UP000198756">
    <property type="component" value="Unassembled WGS sequence"/>
</dbReference>
<keyword evidence="2" id="KW-1185">Reference proteome</keyword>
<organism evidence="1 2">
    <name type="scientific">Algoriphagus alkaliphilus</name>
    <dbReference type="NCBI Taxonomy" id="279824"/>
    <lineage>
        <taxon>Bacteria</taxon>
        <taxon>Pseudomonadati</taxon>
        <taxon>Bacteroidota</taxon>
        <taxon>Cytophagia</taxon>
        <taxon>Cytophagales</taxon>
        <taxon>Cyclobacteriaceae</taxon>
        <taxon>Algoriphagus</taxon>
    </lineage>
</organism>
<dbReference type="Pfam" id="PF13970">
    <property type="entry name" value="DUF4221"/>
    <property type="match status" value="1"/>
</dbReference>
<dbReference type="STRING" id="279824.SAMN03080617_04143"/>
<gene>
    <name evidence="1" type="ORF">SAMN03080617_04143</name>
</gene>
<evidence type="ECO:0000313" key="1">
    <source>
        <dbReference type="EMBL" id="SDA95874.1"/>
    </source>
</evidence>
<protein>
    <submittedName>
        <fullName evidence="1">Uncharacterized protein</fullName>
    </submittedName>
</protein>
<proteinExistence type="predicted"/>
<name>A0A1G5ZM87_9BACT</name>